<reference evidence="5" key="1">
    <citation type="submission" date="2022-10" db="EMBL/GenBank/DDBJ databases">
        <title>Genome sequence of Actinomyces israelii ATCC 10048.</title>
        <authorList>
            <person name="Watt R.M."/>
            <person name="Tong W.M."/>
        </authorList>
    </citation>
    <scope>NUCLEOTIDE SEQUENCE</scope>
    <source>
        <strain evidence="5">ATCC 10048</strain>
    </source>
</reference>
<dbReference type="EC" id="3.4.21.53" evidence="1"/>
<name>A0ABT4I9V9_9ACTO</name>
<keyword evidence="6" id="KW-1185">Reference proteome</keyword>
<dbReference type="InterPro" id="IPR008269">
    <property type="entry name" value="Lon_proteolytic"/>
</dbReference>
<dbReference type="SUPFAM" id="SSF50156">
    <property type="entry name" value="PDZ domain-like"/>
    <property type="match status" value="1"/>
</dbReference>
<feature type="region of interest" description="Disordered" evidence="2">
    <location>
        <begin position="1"/>
        <end position="44"/>
    </location>
</feature>
<keyword evidence="1" id="KW-0720">Serine protease</keyword>
<dbReference type="InterPro" id="IPR036034">
    <property type="entry name" value="PDZ_sf"/>
</dbReference>
<keyword evidence="3" id="KW-0472">Membrane</keyword>
<dbReference type="Gene3D" id="3.30.230.10">
    <property type="match status" value="1"/>
</dbReference>
<proteinExistence type="inferred from homology"/>
<keyword evidence="1" id="KW-0378">Hydrolase</keyword>
<evidence type="ECO:0000313" key="6">
    <source>
        <dbReference type="Proteomes" id="UP001072034"/>
    </source>
</evidence>
<evidence type="ECO:0000313" key="5">
    <source>
        <dbReference type="EMBL" id="MCZ0858516.1"/>
    </source>
</evidence>
<dbReference type="RefSeq" id="WP_268917885.1">
    <property type="nucleotide sequence ID" value="NZ_JAPTMY010000023.1"/>
</dbReference>
<feature type="active site" evidence="1">
    <location>
        <position position="350"/>
    </location>
</feature>
<keyword evidence="3" id="KW-1133">Transmembrane helix</keyword>
<evidence type="ECO:0000256" key="1">
    <source>
        <dbReference type="PROSITE-ProRule" id="PRU01122"/>
    </source>
</evidence>
<dbReference type="Proteomes" id="UP001072034">
    <property type="component" value="Unassembled WGS sequence"/>
</dbReference>
<dbReference type="PANTHER" id="PTHR10046">
    <property type="entry name" value="ATP DEPENDENT LON PROTEASE FAMILY MEMBER"/>
    <property type="match status" value="1"/>
</dbReference>
<dbReference type="InterPro" id="IPR027065">
    <property type="entry name" value="Lon_Prtase"/>
</dbReference>
<dbReference type="InterPro" id="IPR020568">
    <property type="entry name" value="Ribosomal_Su5_D2-typ_SF"/>
</dbReference>
<accession>A0ABT4I9V9</accession>
<evidence type="ECO:0000259" key="4">
    <source>
        <dbReference type="PROSITE" id="PS51786"/>
    </source>
</evidence>
<feature type="domain" description="Lon proteolytic" evidence="4">
    <location>
        <begin position="299"/>
        <end position="398"/>
    </location>
</feature>
<protein>
    <recommendedName>
        <fullName evidence="1">endopeptidase La</fullName>
        <ecNumber evidence="1">3.4.21.53</ecNumber>
    </recommendedName>
</protein>
<dbReference type="InterPro" id="IPR014721">
    <property type="entry name" value="Ribsml_uS5_D2-typ_fold_subgr"/>
</dbReference>
<organism evidence="5 6">
    <name type="scientific">Actinomyces israelii</name>
    <dbReference type="NCBI Taxonomy" id="1659"/>
    <lineage>
        <taxon>Bacteria</taxon>
        <taxon>Bacillati</taxon>
        <taxon>Actinomycetota</taxon>
        <taxon>Actinomycetes</taxon>
        <taxon>Actinomycetales</taxon>
        <taxon>Actinomycetaceae</taxon>
        <taxon>Actinomyces</taxon>
    </lineage>
</organism>
<feature type="region of interest" description="Disordered" evidence="2">
    <location>
        <begin position="255"/>
        <end position="275"/>
    </location>
</feature>
<comment type="catalytic activity">
    <reaction evidence="1">
        <text>Hydrolysis of proteins in presence of ATP.</text>
        <dbReference type="EC" id="3.4.21.53"/>
    </reaction>
</comment>
<comment type="caution">
    <text evidence="5">The sequence shown here is derived from an EMBL/GenBank/DDBJ whole genome shotgun (WGS) entry which is preliminary data.</text>
</comment>
<keyword evidence="1" id="KW-0645">Protease</keyword>
<feature type="transmembrane region" description="Helical" evidence="3">
    <location>
        <begin position="51"/>
        <end position="71"/>
    </location>
</feature>
<dbReference type="EMBL" id="JAPTMY010000023">
    <property type="protein sequence ID" value="MCZ0858516.1"/>
    <property type="molecule type" value="Genomic_DNA"/>
</dbReference>
<dbReference type="PROSITE" id="PS51786">
    <property type="entry name" value="LON_PROTEOLYTIC"/>
    <property type="match status" value="1"/>
</dbReference>
<dbReference type="Gene3D" id="2.30.42.10">
    <property type="match status" value="1"/>
</dbReference>
<feature type="active site" evidence="1">
    <location>
        <position position="305"/>
    </location>
</feature>
<dbReference type="SUPFAM" id="SSF54211">
    <property type="entry name" value="Ribosomal protein S5 domain 2-like"/>
    <property type="match status" value="1"/>
</dbReference>
<evidence type="ECO:0000256" key="2">
    <source>
        <dbReference type="SAM" id="MobiDB-lite"/>
    </source>
</evidence>
<gene>
    <name evidence="5" type="ORF">OHJ16_10725</name>
</gene>
<sequence length="416" mass="42135">MTDEQHHQTPPSARAAESGQEAAAEPAREPAAGTEPVPSLGNRRRRRSGRLAIGIGAVVLAVGLLVAGATVRVDKVIEAPGPTWNVLAGGSGDQGAQDVITVTGAQTYPADGALRMTTVSVSGCPQHPVTLFDVVGAWLSPDKTILDREQVCPKSLSSQEVEQANRAQMTSSQNTAVVAALMETGMATRMVLTIEGTGSGQAQDVVDQGDVLTSITPDGGQTTPITTFAALRELLTTIPVGTRVSLGIERDGRPTTVSLTTVEPPDANSDGAPDSEGSLLGVYLSAQADSDINATFELSDVGGPSAGSMFALGIIDKLTPGDLTGGKDIAGTGTIALDGTVGPIGGIAQKMAGAKADGSEYFLAPASNCGDVVGHVPDGLKVYAVSTLHEAVTTVEAIAAGDTSGASTCETVLAQQ</sequence>
<dbReference type="Pfam" id="PF05362">
    <property type="entry name" value="Lon_C"/>
    <property type="match status" value="1"/>
</dbReference>
<keyword evidence="3" id="KW-0812">Transmembrane</keyword>
<evidence type="ECO:0000256" key="3">
    <source>
        <dbReference type="SAM" id="Phobius"/>
    </source>
</evidence>
<feature type="compositionally biased region" description="Low complexity" evidence="2">
    <location>
        <begin position="13"/>
        <end position="41"/>
    </location>
</feature>
<comment type="similarity">
    <text evidence="1">Belongs to the peptidase S16 family.</text>
</comment>